<dbReference type="InterPro" id="IPR036412">
    <property type="entry name" value="HAD-like_sf"/>
</dbReference>
<dbReference type="Gene3D" id="1.10.150.240">
    <property type="entry name" value="Putative phosphatase, domain 2"/>
    <property type="match status" value="1"/>
</dbReference>
<keyword evidence="5" id="KW-1185">Reference proteome</keyword>
<dbReference type="AlphaFoldDB" id="A0AAV5N3H0"/>
<protein>
    <submittedName>
        <fullName evidence="4">2-deoxyglucose-6-phosphatase</fullName>
    </submittedName>
</protein>
<dbReference type="GO" id="GO:0016787">
    <property type="term" value="F:hydrolase activity"/>
    <property type="evidence" value="ECO:0007669"/>
    <property type="project" value="UniProtKB-KW"/>
</dbReference>
<dbReference type="SFLD" id="SFLDS00003">
    <property type="entry name" value="Haloacid_Dehalogenase"/>
    <property type="match status" value="1"/>
</dbReference>
<dbReference type="GO" id="GO:0000287">
    <property type="term" value="F:magnesium ion binding"/>
    <property type="evidence" value="ECO:0007669"/>
    <property type="project" value="UniProtKB-ARBA"/>
</dbReference>
<dbReference type="Pfam" id="PF00702">
    <property type="entry name" value="Hydrolase"/>
    <property type="match status" value="1"/>
</dbReference>
<dbReference type="SFLD" id="SFLDG01129">
    <property type="entry name" value="C1.5:_HAD__Beta-PGM__Phosphata"/>
    <property type="match status" value="1"/>
</dbReference>
<evidence type="ECO:0000256" key="3">
    <source>
        <dbReference type="ARBA" id="ARBA00022801"/>
    </source>
</evidence>
<proteinExistence type="inferred from homology"/>
<sequence>MKTAVIFDMDGVLVDSEPVWVEVEKEIYLHRYGIRLTDEDFRDTAGVRIDKVLTMHHLRYGLPLQEISARVSDIVTEVGNRIQSAPEPMPGVETLLNALRGHGIPLAVASSSPQKQIERVLSALGLTHYFSHLVSAEGLINGKPHPAVFLLAAEALGVEPESCIVIEDAVNGAIAAKAAQMRVIVIPAPEARSDRRFGIADGQIDSLSEAWPLIETLLR</sequence>
<dbReference type="NCBIfam" id="NF008087">
    <property type="entry name" value="PRK10826.1"/>
    <property type="match status" value="1"/>
</dbReference>
<evidence type="ECO:0000256" key="2">
    <source>
        <dbReference type="ARBA" id="ARBA00022723"/>
    </source>
</evidence>
<dbReference type="Proteomes" id="UP001058124">
    <property type="component" value="Unassembled WGS sequence"/>
</dbReference>
<dbReference type="Gene3D" id="3.40.50.1000">
    <property type="entry name" value="HAD superfamily/HAD-like"/>
    <property type="match status" value="1"/>
</dbReference>
<dbReference type="EMBL" id="BRLH01000002">
    <property type="protein sequence ID" value="GKX55212.1"/>
    <property type="molecule type" value="Genomic_DNA"/>
</dbReference>
<dbReference type="RefSeq" id="WP_027274141.1">
    <property type="nucleotide sequence ID" value="NZ_BRLH01000002.1"/>
</dbReference>
<dbReference type="NCBIfam" id="TIGR01549">
    <property type="entry name" value="HAD-SF-IA-v1"/>
    <property type="match status" value="1"/>
</dbReference>
<gene>
    <name evidence="4" type="primary">yniC</name>
    <name evidence="4" type="ORF">SOASR030_13240</name>
</gene>
<evidence type="ECO:0000313" key="4">
    <source>
        <dbReference type="EMBL" id="GKX55212.1"/>
    </source>
</evidence>
<dbReference type="NCBIfam" id="TIGR01509">
    <property type="entry name" value="HAD-SF-IA-v3"/>
    <property type="match status" value="1"/>
</dbReference>
<dbReference type="SUPFAM" id="SSF56784">
    <property type="entry name" value="HAD-like"/>
    <property type="match status" value="1"/>
</dbReference>
<keyword evidence="3" id="KW-0378">Hydrolase</keyword>
<dbReference type="PANTHER" id="PTHR18901:SF38">
    <property type="entry name" value="PSEUDOURIDINE-5'-PHOSPHATASE"/>
    <property type="match status" value="1"/>
</dbReference>
<keyword evidence="2" id="KW-0479">Metal-binding</keyword>
<dbReference type="SFLD" id="SFLDG01135">
    <property type="entry name" value="C1.5.6:_HAD__Beta-PGM__Phospha"/>
    <property type="match status" value="1"/>
</dbReference>
<dbReference type="InterPro" id="IPR023198">
    <property type="entry name" value="PGP-like_dom2"/>
</dbReference>
<dbReference type="InterPro" id="IPR006439">
    <property type="entry name" value="HAD-SF_hydro_IA"/>
</dbReference>
<dbReference type="FunFam" id="3.40.50.1000:FF:000036">
    <property type="entry name" value="HAD family hydrolase"/>
    <property type="match status" value="1"/>
</dbReference>
<organism evidence="4 5">
    <name type="scientific">Leminorella grimontii</name>
    <dbReference type="NCBI Taxonomy" id="82981"/>
    <lineage>
        <taxon>Bacteria</taxon>
        <taxon>Pseudomonadati</taxon>
        <taxon>Pseudomonadota</taxon>
        <taxon>Gammaproteobacteria</taxon>
        <taxon>Enterobacterales</taxon>
        <taxon>Budviciaceae</taxon>
        <taxon>Leminorella</taxon>
    </lineage>
</organism>
<evidence type="ECO:0000313" key="5">
    <source>
        <dbReference type="Proteomes" id="UP001058124"/>
    </source>
</evidence>
<dbReference type="PRINTS" id="PR00413">
    <property type="entry name" value="HADHALOGNASE"/>
</dbReference>
<comment type="similarity">
    <text evidence="1">Belongs to the HAD-like hydrolase superfamily. CbbY/CbbZ/Gph/YieH family.</text>
</comment>
<dbReference type="PANTHER" id="PTHR18901">
    <property type="entry name" value="2-DEOXYGLUCOSE-6-PHOSPHATE PHOSPHATASE 2"/>
    <property type="match status" value="1"/>
</dbReference>
<evidence type="ECO:0000256" key="1">
    <source>
        <dbReference type="ARBA" id="ARBA00006171"/>
    </source>
</evidence>
<comment type="caution">
    <text evidence="4">The sequence shown here is derived from an EMBL/GenBank/DDBJ whole genome shotgun (WGS) entry which is preliminary data.</text>
</comment>
<accession>A0AAV5N3H0</accession>
<reference evidence="4" key="1">
    <citation type="submission" date="2022-06" db="EMBL/GenBank/DDBJ databases">
        <title>Draft genome sequences of Leminorella grimontii str. JCM5902.</title>
        <authorList>
            <person name="Wakabayashi Y."/>
            <person name="Kojima K."/>
        </authorList>
    </citation>
    <scope>NUCLEOTIDE SEQUENCE</scope>
    <source>
        <strain evidence="4">JCM 5902</strain>
    </source>
</reference>
<dbReference type="InterPro" id="IPR023214">
    <property type="entry name" value="HAD_sf"/>
</dbReference>
<name>A0AAV5N3H0_9GAMM</name>